<sequence length="37" mass="3976">MRSRGNGGETLSELPRVAVLGFYLREIGSPKTILGIS</sequence>
<accession>A0A9X2V0Q2</accession>
<comment type="caution">
    <text evidence="1">The sequence shown here is derived from an EMBL/GenBank/DDBJ whole genome shotgun (WGS) entry which is preliminary data.</text>
</comment>
<dbReference type="AlphaFoldDB" id="A0A9X2V0Q2"/>
<gene>
    <name evidence="1" type="ORF">GGQ01_003248</name>
</gene>
<protein>
    <submittedName>
        <fullName evidence="1">Uncharacterized protein</fullName>
    </submittedName>
</protein>
<dbReference type="EMBL" id="JANUBF010000041">
    <property type="protein sequence ID" value="MCS4038158.1"/>
    <property type="molecule type" value="Genomic_DNA"/>
</dbReference>
<evidence type="ECO:0000313" key="2">
    <source>
        <dbReference type="Proteomes" id="UP001155040"/>
    </source>
</evidence>
<proteinExistence type="predicted"/>
<organism evidence="1 2">
    <name type="scientific">Salinibacter ruber</name>
    <dbReference type="NCBI Taxonomy" id="146919"/>
    <lineage>
        <taxon>Bacteria</taxon>
        <taxon>Pseudomonadati</taxon>
        <taxon>Rhodothermota</taxon>
        <taxon>Rhodothermia</taxon>
        <taxon>Rhodothermales</taxon>
        <taxon>Salinibacteraceae</taxon>
        <taxon>Salinibacter</taxon>
    </lineage>
</organism>
<dbReference type="Proteomes" id="UP001155040">
    <property type="component" value="Unassembled WGS sequence"/>
</dbReference>
<evidence type="ECO:0000313" key="1">
    <source>
        <dbReference type="EMBL" id="MCS4038158.1"/>
    </source>
</evidence>
<name>A0A9X2V0Q2_9BACT</name>
<reference evidence="1" key="1">
    <citation type="submission" date="2022-08" db="EMBL/GenBank/DDBJ databases">
        <title>Genomic Encyclopedia of Type Strains, Phase V (KMG-V): Genome sequencing to study the core and pangenomes of soil and plant-associated prokaryotes.</title>
        <authorList>
            <person name="Whitman W."/>
        </authorList>
    </citation>
    <scope>NUCLEOTIDE SEQUENCE</scope>
    <source>
        <strain evidence="1">SP3012</strain>
    </source>
</reference>